<name>A0ABM9P6K3_9FLAO</name>
<keyword evidence="2" id="KW-1185">Reference proteome</keyword>
<dbReference type="EMBL" id="CAXIXY010000009">
    <property type="protein sequence ID" value="CAL2094694.1"/>
    <property type="molecule type" value="Genomic_DNA"/>
</dbReference>
<dbReference type="Proteomes" id="UP001497416">
    <property type="component" value="Unassembled WGS sequence"/>
</dbReference>
<comment type="caution">
    <text evidence="1">The sequence shown here is derived from an EMBL/GenBank/DDBJ whole genome shotgun (WGS) entry which is preliminary data.</text>
</comment>
<sequence>MPSKKDIRPVLNLNFSGATEAFQNITLRPILKLQHSIIILMFKSWAVKHKIRLSSITVEGLKEIWEKSLSKNNAIKNQLLGITIGHFTEEEYETYALNSSEYNKRIFTMIKQRLFDSFEEIKNITE</sequence>
<protein>
    <recommendedName>
        <fullName evidence="3">Glyoxalase</fullName>
    </recommendedName>
</protein>
<dbReference type="RefSeq" id="WP_348714027.1">
    <property type="nucleotide sequence ID" value="NZ_CAXIXY010000009.1"/>
</dbReference>
<reference evidence="1 2" key="1">
    <citation type="submission" date="2024-05" db="EMBL/GenBank/DDBJ databases">
        <authorList>
            <person name="Duchaud E."/>
        </authorList>
    </citation>
    <scope>NUCLEOTIDE SEQUENCE [LARGE SCALE GENOMIC DNA]</scope>
    <source>
        <strain evidence="1">Ena-SAMPLE-TAB-13-05-2024-13:56:06:370-140302</strain>
    </source>
</reference>
<evidence type="ECO:0008006" key="3">
    <source>
        <dbReference type="Google" id="ProtNLM"/>
    </source>
</evidence>
<organism evidence="1 2">
    <name type="scientific">Tenacibaculum platacis</name>
    <dbReference type="NCBI Taxonomy" id="3137852"/>
    <lineage>
        <taxon>Bacteria</taxon>
        <taxon>Pseudomonadati</taxon>
        <taxon>Bacteroidota</taxon>
        <taxon>Flavobacteriia</taxon>
        <taxon>Flavobacteriales</taxon>
        <taxon>Flavobacteriaceae</taxon>
        <taxon>Tenacibaculum</taxon>
    </lineage>
</organism>
<accession>A0ABM9P6K3</accession>
<evidence type="ECO:0000313" key="2">
    <source>
        <dbReference type="Proteomes" id="UP001497416"/>
    </source>
</evidence>
<evidence type="ECO:0000313" key="1">
    <source>
        <dbReference type="EMBL" id="CAL2094694.1"/>
    </source>
</evidence>
<proteinExistence type="predicted"/>
<gene>
    <name evidence="1" type="ORF">T190607A01A_70085</name>
</gene>